<dbReference type="HOGENOM" id="CLU_105815_0_0_3"/>
<dbReference type="eggNOG" id="COG2165">
    <property type="taxonomic scope" value="Bacteria"/>
</dbReference>
<keyword evidence="1" id="KW-1133">Transmembrane helix</keyword>
<proteinExistence type="predicted"/>
<dbReference type="KEGG" id="oni:Osc7112_4105"/>
<sequence>MIKRQQPHSSLQKSQEAGYTIIESLVAMIVVSVLMIAIAPVMAFSVATRVQAKRIEMATQAAQTYIEALRSEALKQGANGFPATSTTAKLEENPAPGNINALYCIDKDGDQICTAGSNQDFVVQGYYFNNLPATNPAKTGYSLIVRVYRASSFASGVGALTTQKIQADQNRQVQQGVTSAGLGNLRAPLVEMRTEIGASDREGAYNSLCTRINDGPCQ</sequence>
<feature type="transmembrane region" description="Helical" evidence="1">
    <location>
        <begin position="21"/>
        <end position="47"/>
    </location>
</feature>
<evidence type="ECO:0000313" key="2">
    <source>
        <dbReference type="EMBL" id="AFZ08433.1"/>
    </source>
</evidence>
<dbReference type="EMBL" id="CP003614">
    <property type="protein sequence ID" value="AFZ08433.1"/>
    <property type="molecule type" value="Genomic_DNA"/>
</dbReference>
<dbReference type="AlphaFoldDB" id="K9VK12"/>
<dbReference type="OrthoDB" id="468208at2"/>
<accession>K9VK12</accession>
<keyword evidence="3" id="KW-1185">Reference proteome</keyword>
<evidence type="ECO:0000256" key="1">
    <source>
        <dbReference type="SAM" id="Phobius"/>
    </source>
</evidence>
<dbReference type="STRING" id="179408.Osc7112_4105"/>
<dbReference type="RefSeq" id="WP_015177678.1">
    <property type="nucleotide sequence ID" value="NC_019729.1"/>
</dbReference>
<dbReference type="Proteomes" id="UP000010478">
    <property type="component" value="Chromosome"/>
</dbReference>
<dbReference type="PATRIC" id="fig|179408.3.peg.5064"/>
<keyword evidence="1" id="KW-0812">Transmembrane</keyword>
<protein>
    <recommendedName>
        <fullName evidence="4">Prepilin-type N-terminal cleavage/methylation domain-containing protein</fullName>
    </recommendedName>
</protein>
<dbReference type="Pfam" id="PF07963">
    <property type="entry name" value="N_methyl"/>
    <property type="match status" value="1"/>
</dbReference>
<dbReference type="InterPro" id="IPR012902">
    <property type="entry name" value="N_methyl_site"/>
</dbReference>
<reference evidence="2 3" key="1">
    <citation type="submission" date="2012-05" db="EMBL/GenBank/DDBJ databases">
        <title>Finished chromosome of genome of Oscillatoria sp. PCC 7112.</title>
        <authorList>
            <consortium name="US DOE Joint Genome Institute"/>
            <person name="Gugger M."/>
            <person name="Coursin T."/>
            <person name="Rippka R."/>
            <person name="Tandeau De Marsac N."/>
            <person name="Huntemann M."/>
            <person name="Wei C.-L."/>
            <person name="Han J."/>
            <person name="Detter J.C."/>
            <person name="Han C."/>
            <person name="Tapia R."/>
            <person name="Davenport K."/>
            <person name="Daligault H."/>
            <person name="Erkkila T."/>
            <person name="Gu W."/>
            <person name="Munk A.C.C."/>
            <person name="Teshima H."/>
            <person name="Xu Y."/>
            <person name="Chain P."/>
            <person name="Chen A."/>
            <person name="Krypides N."/>
            <person name="Mavromatis K."/>
            <person name="Markowitz V."/>
            <person name="Szeto E."/>
            <person name="Ivanova N."/>
            <person name="Mikhailova N."/>
            <person name="Ovchinnikova G."/>
            <person name="Pagani I."/>
            <person name="Pati A."/>
            <person name="Goodwin L."/>
            <person name="Peters L."/>
            <person name="Pitluck S."/>
            <person name="Woyke T."/>
            <person name="Kerfeld C."/>
        </authorList>
    </citation>
    <scope>NUCLEOTIDE SEQUENCE [LARGE SCALE GENOMIC DNA]</scope>
    <source>
        <strain evidence="2 3">PCC 7112</strain>
    </source>
</reference>
<evidence type="ECO:0008006" key="4">
    <source>
        <dbReference type="Google" id="ProtNLM"/>
    </source>
</evidence>
<keyword evidence="1" id="KW-0472">Membrane</keyword>
<dbReference type="NCBIfam" id="NF038303">
    <property type="entry name" value="EPS_HpsB"/>
    <property type="match status" value="1"/>
</dbReference>
<name>K9VK12_9CYAN</name>
<gene>
    <name evidence="2" type="ORF">Osc7112_4105</name>
</gene>
<organism evidence="2 3">
    <name type="scientific">Phormidium nigroviride PCC 7112</name>
    <dbReference type="NCBI Taxonomy" id="179408"/>
    <lineage>
        <taxon>Bacteria</taxon>
        <taxon>Bacillati</taxon>
        <taxon>Cyanobacteriota</taxon>
        <taxon>Cyanophyceae</taxon>
        <taxon>Oscillatoriophycideae</taxon>
        <taxon>Oscillatoriales</taxon>
        <taxon>Oscillatoriaceae</taxon>
        <taxon>Phormidium</taxon>
    </lineage>
</organism>
<evidence type="ECO:0000313" key="3">
    <source>
        <dbReference type="Proteomes" id="UP000010478"/>
    </source>
</evidence>